<proteinExistence type="predicted"/>
<dbReference type="InterPro" id="IPR010265">
    <property type="entry name" value="Phage_lambda_TipM"/>
</dbReference>
<dbReference type="AlphaFoldDB" id="A0A6S5T5X0"/>
<name>A0A6S5T5X0_PSEPU</name>
<sequence length="115" mass="12632">METLPDIGRHPDYGLTAAGTFARDVTGFGDGYELRRAAGLQPFRRSWSATWTALGPAQMDTLRNFLNARLGVQAFRCSIPGEGDLRVICPEPPSVAHISYNLYTLTATFTEDLNP</sequence>
<evidence type="ECO:0008006" key="4">
    <source>
        <dbReference type="Google" id="ProtNLM"/>
    </source>
</evidence>
<dbReference type="RefSeq" id="WP_182816047.1">
    <property type="nucleotide sequence ID" value="NZ_AP022227.1"/>
</dbReference>
<organism evidence="1 3">
    <name type="scientific">Pseudomonas putida</name>
    <name type="common">Arthrobacter siderocapsulatus</name>
    <dbReference type="NCBI Taxonomy" id="303"/>
    <lineage>
        <taxon>Bacteria</taxon>
        <taxon>Pseudomonadati</taxon>
        <taxon>Pseudomonadota</taxon>
        <taxon>Gammaproteobacteria</taxon>
        <taxon>Pseudomonadales</taxon>
        <taxon>Pseudomonadaceae</taxon>
        <taxon>Pseudomonas</taxon>
    </lineage>
</organism>
<protein>
    <recommendedName>
        <fullName evidence="4">Phage tail protein</fullName>
    </recommendedName>
</protein>
<dbReference type="EMBL" id="AP022227">
    <property type="protein sequence ID" value="BBT41400.1"/>
    <property type="molecule type" value="Genomic_DNA"/>
</dbReference>
<dbReference type="EMBL" id="AP022227">
    <property type="protein sequence ID" value="BBT38848.1"/>
    <property type="molecule type" value="Genomic_DNA"/>
</dbReference>
<reference evidence="1 3" key="1">
    <citation type="submission" date="2019-12" db="EMBL/GenBank/DDBJ databases">
        <title>complete genome sequences of Pseudomonas putida str. WP8-W18-CRE-01 isolated from wastewater treatment plant effluent.</title>
        <authorList>
            <person name="Sekizuka T."/>
            <person name="Itokawa K."/>
            <person name="Yatsu K."/>
            <person name="Inamine Y."/>
            <person name="Kuroda M."/>
        </authorList>
    </citation>
    <scope>NUCLEOTIDE SEQUENCE [LARGE SCALE GENOMIC DNA]</scope>
    <source>
        <strain evidence="1 3">WP8-W18-CRE-01</strain>
    </source>
</reference>
<dbReference type="Proteomes" id="UP000515680">
    <property type="component" value="Chromosome"/>
</dbReference>
<dbReference type="Pfam" id="PF05939">
    <property type="entry name" value="Phage_min_tail"/>
    <property type="match status" value="1"/>
</dbReference>
<gene>
    <name evidence="1" type="ORF">WP8W18C01_11890</name>
    <name evidence="2" type="ORF">WP8W18C01_37410</name>
</gene>
<evidence type="ECO:0000313" key="1">
    <source>
        <dbReference type="EMBL" id="BBT38848.1"/>
    </source>
</evidence>
<evidence type="ECO:0000313" key="2">
    <source>
        <dbReference type="EMBL" id="BBT41400.1"/>
    </source>
</evidence>
<evidence type="ECO:0000313" key="3">
    <source>
        <dbReference type="Proteomes" id="UP000515680"/>
    </source>
</evidence>
<accession>A0A6S5T5X0</accession>